<dbReference type="InterPro" id="IPR000594">
    <property type="entry name" value="ThiF_NAD_FAD-bd"/>
</dbReference>
<evidence type="ECO:0000313" key="2">
    <source>
        <dbReference type="EMBL" id="GLI36281.1"/>
    </source>
</evidence>
<comment type="caution">
    <text evidence="2">The sequence shown here is derived from an EMBL/GenBank/DDBJ whole genome shotgun (WGS) entry which is preliminary data.</text>
</comment>
<dbReference type="InterPro" id="IPR045886">
    <property type="entry name" value="ThiF/MoeB/HesA"/>
</dbReference>
<dbReference type="AlphaFoldDB" id="A0A9W6FWP7"/>
<protein>
    <recommendedName>
        <fullName evidence="1">THIF-type NAD/FAD binding fold domain-containing protein</fullName>
    </recommendedName>
</protein>
<organism evidence="2 3">
    <name type="scientific">Desulforhabdus amnigena</name>
    <dbReference type="NCBI Taxonomy" id="40218"/>
    <lineage>
        <taxon>Bacteria</taxon>
        <taxon>Pseudomonadati</taxon>
        <taxon>Thermodesulfobacteriota</taxon>
        <taxon>Syntrophobacteria</taxon>
        <taxon>Syntrophobacterales</taxon>
        <taxon>Syntrophobacteraceae</taxon>
        <taxon>Desulforhabdus</taxon>
    </lineage>
</organism>
<dbReference type="RefSeq" id="WP_281796570.1">
    <property type="nucleotide sequence ID" value="NZ_BSDR01000001.1"/>
</dbReference>
<dbReference type="GO" id="GO:0008641">
    <property type="term" value="F:ubiquitin-like modifier activating enzyme activity"/>
    <property type="evidence" value="ECO:0007669"/>
    <property type="project" value="InterPro"/>
</dbReference>
<dbReference type="EMBL" id="BSDR01000001">
    <property type="protein sequence ID" value="GLI36281.1"/>
    <property type="molecule type" value="Genomic_DNA"/>
</dbReference>
<dbReference type="GO" id="GO:0061504">
    <property type="term" value="P:cyclic threonylcarbamoyladenosine biosynthetic process"/>
    <property type="evidence" value="ECO:0007669"/>
    <property type="project" value="TreeGrafter"/>
</dbReference>
<evidence type="ECO:0000313" key="3">
    <source>
        <dbReference type="Proteomes" id="UP001144372"/>
    </source>
</evidence>
<reference evidence="2" key="1">
    <citation type="submission" date="2022-12" db="EMBL/GenBank/DDBJ databases">
        <title>Reference genome sequencing for broad-spectrum identification of bacterial and archaeal isolates by mass spectrometry.</title>
        <authorList>
            <person name="Sekiguchi Y."/>
            <person name="Tourlousse D.M."/>
        </authorList>
    </citation>
    <scope>NUCLEOTIDE SEQUENCE</scope>
    <source>
        <strain evidence="2">ASRB1</strain>
    </source>
</reference>
<feature type="domain" description="THIF-type NAD/FAD binding fold" evidence="1">
    <location>
        <begin position="58"/>
        <end position="275"/>
    </location>
</feature>
<dbReference type="GO" id="GO:0061503">
    <property type="term" value="F:tRNA threonylcarbamoyladenosine dehydratase"/>
    <property type="evidence" value="ECO:0007669"/>
    <property type="project" value="TreeGrafter"/>
</dbReference>
<dbReference type="SUPFAM" id="SSF69572">
    <property type="entry name" value="Activating enzymes of the ubiquitin-like proteins"/>
    <property type="match status" value="1"/>
</dbReference>
<keyword evidence="3" id="KW-1185">Reference proteome</keyword>
<sequence>MTLLTDRARTQDYGGQSIRVIDEDQLLQWAVQNGLSPLQAQREALENEILPLRYLKNFQSLNFSDQLRLCRSRVLICGCGGLGGVLINLLARAGVGILRLVDGDVFTVSNLNRQWLSDTEQLSRPKALVGMERARLINPFMEVEAFPHPLDETNAADLVQGNDLVLDALDNLPARFLLAGEARSLRIPMIHAAVAGWWGQITTFLPQATTDLTNIYGQKRSRDAAEDAVGVLGPTAAVIGSLEALEAIRLLTGKTSAYAGQLLYFDGESGRTEMLPL</sequence>
<name>A0A9W6FWP7_9BACT</name>
<dbReference type="InterPro" id="IPR035985">
    <property type="entry name" value="Ubiquitin-activating_enz"/>
</dbReference>
<dbReference type="CDD" id="cd00757">
    <property type="entry name" value="ThiF_MoeB_HesA_family"/>
    <property type="match status" value="1"/>
</dbReference>
<proteinExistence type="predicted"/>
<evidence type="ECO:0000259" key="1">
    <source>
        <dbReference type="Pfam" id="PF00899"/>
    </source>
</evidence>
<accession>A0A9W6FWP7</accession>
<dbReference type="Proteomes" id="UP001144372">
    <property type="component" value="Unassembled WGS sequence"/>
</dbReference>
<dbReference type="Pfam" id="PF00899">
    <property type="entry name" value="ThiF"/>
    <property type="match status" value="1"/>
</dbReference>
<dbReference type="PANTHER" id="PTHR43267">
    <property type="entry name" value="TRNA THREONYLCARBAMOYLADENOSINE DEHYDRATASE"/>
    <property type="match status" value="1"/>
</dbReference>
<dbReference type="PANTHER" id="PTHR43267:SF1">
    <property type="entry name" value="TRNA THREONYLCARBAMOYLADENOSINE DEHYDRATASE"/>
    <property type="match status" value="1"/>
</dbReference>
<dbReference type="Gene3D" id="3.40.50.720">
    <property type="entry name" value="NAD(P)-binding Rossmann-like Domain"/>
    <property type="match status" value="1"/>
</dbReference>
<gene>
    <name evidence="2" type="ORF">DAMNIGENAA_37140</name>
</gene>